<evidence type="ECO:0000313" key="7">
    <source>
        <dbReference type="Proteomes" id="UP000053617"/>
    </source>
</evidence>
<dbReference type="PANTHER" id="PTHR35897">
    <property type="entry name" value="METHYLTRANSFERASE AUSD"/>
    <property type="match status" value="1"/>
</dbReference>
<dbReference type="GO" id="GO:0016740">
    <property type="term" value="F:transferase activity"/>
    <property type="evidence" value="ECO:0007669"/>
    <property type="project" value="UniProtKB-KW"/>
</dbReference>
<dbReference type="InterPro" id="IPR051654">
    <property type="entry name" value="Meroterpenoid_MTases"/>
</dbReference>
<evidence type="ECO:0000313" key="6">
    <source>
        <dbReference type="EMBL" id="KIX03758.1"/>
    </source>
</evidence>
<dbReference type="EMBL" id="KN847479">
    <property type="protein sequence ID" value="KIX03758.1"/>
    <property type="molecule type" value="Genomic_DNA"/>
</dbReference>
<evidence type="ECO:0000256" key="4">
    <source>
        <dbReference type="ARBA" id="ARBA00038314"/>
    </source>
</evidence>
<dbReference type="SUPFAM" id="SSF53335">
    <property type="entry name" value="S-adenosyl-L-methionine-dependent methyltransferases"/>
    <property type="match status" value="1"/>
</dbReference>
<dbReference type="PANTHER" id="PTHR35897:SF1">
    <property type="entry name" value="METHYLTRANSFERASE AUSD"/>
    <property type="match status" value="1"/>
</dbReference>
<comment type="pathway">
    <text evidence="1">Secondary metabolite biosynthesis.</text>
</comment>
<dbReference type="Pfam" id="PF08242">
    <property type="entry name" value="Methyltransf_12"/>
    <property type="match status" value="1"/>
</dbReference>
<dbReference type="STRING" id="1442369.A0A0D2GZY1"/>
<dbReference type="Gene3D" id="3.40.50.150">
    <property type="entry name" value="Vaccinia Virus protein VP39"/>
    <property type="match status" value="1"/>
</dbReference>
<evidence type="ECO:0000259" key="5">
    <source>
        <dbReference type="Pfam" id="PF08242"/>
    </source>
</evidence>
<dbReference type="VEuPathDB" id="FungiDB:Z518_07311"/>
<reference evidence="6 7" key="1">
    <citation type="submission" date="2015-01" db="EMBL/GenBank/DDBJ databases">
        <title>The Genome Sequence of Rhinocladiella mackenzie CBS 650.93.</title>
        <authorList>
            <consortium name="The Broad Institute Genomics Platform"/>
            <person name="Cuomo C."/>
            <person name="de Hoog S."/>
            <person name="Gorbushina A."/>
            <person name="Stielow B."/>
            <person name="Teixiera M."/>
            <person name="Abouelleil A."/>
            <person name="Chapman S.B."/>
            <person name="Priest M."/>
            <person name="Young S.K."/>
            <person name="Wortman J."/>
            <person name="Nusbaum C."/>
            <person name="Birren B."/>
        </authorList>
    </citation>
    <scope>NUCLEOTIDE SEQUENCE [LARGE SCALE GENOMIC DNA]</scope>
    <source>
        <strain evidence="6 7">CBS 650.93</strain>
    </source>
</reference>
<dbReference type="InterPro" id="IPR013217">
    <property type="entry name" value="Methyltransf_12"/>
</dbReference>
<name>A0A0D2GZY1_9EURO</name>
<feature type="domain" description="Methyltransferase type 12" evidence="5">
    <location>
        <begin position="90"/>
        <end position="193"/>
    </location>
</feature>
<evidence type="ECO:0000256" key="3">
    <source>
        <dbReference type="ARBA" id="ARBA00022691"/>
    </source>
</evidence>
<gene>
    <name evidence="6" type="ORF">Z518_07311</name>
</gene>
<protein>
    <recommendedName>
        <fullName evidence="5">Methyltransferase type 12 domain-containing protein</fullName>
    </recommendedName>
</protein>
<dbReference type="AlphaFoldDB" id="A0A0D2GZY1"/>
<keyword evidence="7" id="KW-1185">Reference proteome</keyword>
<organism evidence="6 7">
    <name type="scientific">Rhinocladiella mackenziei CBS 650.93</name>
    <dbReference type="NCBI Taxonomy" id="1442369"/>
    <lineage>
        <taxon>Eukaryota</taxon>
        <taxon>Fungi</taxon>
        <taxon>Dikarya</taxon>
        <taxon>Ascomycota</taxon>
        <taxon>Pezizomycotina</taxon>
        <taxon>Eurotiomycetes</taxon>
        <taxon>Chaetothyriomycetidae</taxon>
        <taxon>Chaetothyriales</taxon>
        <taxon>Herpotrichiellaceae</taxon>
        <taxon>Rhinocladiella</taxon>
    </lineage>
</organism>
<keyword evidence="3" id="KW-0949">S-adenosyl-L-methionine</keyword>
<evidence type="ECO:0000256" key="2">
    <source>
        <dbReference type="ARBA" id="ARBA00022679"/>
    </source>
</evidence>
<keyword evidence="2" id="KW-0808">Transferase</keyword>
<dbReference type="GeneID" id="25295382"/>
<dbReference type="Proteomes" id="UP000053617">
    <property type="component" value="Unassembled WGS sequence"/>
</dbReference>
<accession>A0A0D2GZY1</accession>
<dbReference type="RefSeq" id="XP_013270894.1">
    <property type="nucleotide sequence ID" value="XM_013415440.1"/>
</dbReference>
<sequence>MDSKSSGPNEFYRDNICLDDIPLEGQKLLRDYAGLRQEELLPHVIAIRDKGFKIAPYACIGHARFLTDRWAVLPYSKDFLSKLREGAALLDVGCGLGQELRYLIVNHAISPSQLYGFDLEPGLINLGYELFRDRDRAGAMTLFAADLIGDANPELDGIKGRMDLIQVSQVLHIYDYDDMFEAAKRLIALVKPQSGSMIAGNQVGSLNAGSYELKSEFAPTGFHYRHNIKSMEDFWNKLGQATDSEWKVECGPIQSNAVEEARSTRFARGDTGMTMIWFCATRL</sequence>
<dbReference type="OrthoDB" id="2094832at2759"/>
<comment type="similarity">
    <text evidence="4">Belongs to the class I-like SAM-binding methyltransferase superfamily.</text>
</comment>
<proteinExistence type="inferred from homology"/>
<dbReference type="HOGENOM" id="CLU_051542_0_1_1"/>
<dbReference type="InterPro" id="IPR029063">
    <property type="entry name" value="SAM-dependent_MTases_sf"/>
</dbReference>
<evidence type="ECO:0000256" key="1">
    <source>
        <dbReference type="ARBA" id="ARBA00005179"/>
    </source>
</evidence>